<proteinExistence type="predicted"/>
<reference evidence="1 2" key="1">
    <citation type="submission" date="2019-01" db="EMBL/GenBank/DDBJ databases">
        <title>Spirosoma flava sp. nov., a propanil-degrading bacterium isolated from herbicide-contaminated soil.</title>
        <authorList>
            <person name="Zhang L."/>
            <person name="Jiang J.-D."/>
        </authorList>
    </citation>
    <scope>NUCLEOTIDE SEQUENCE [LARGE SCALE GENOMIC DNA]</scope>
    <source>
        <strain evidence="1 2">TY50</strain>
    </source>
</reference>
<organism evidence="1 2">
    <name type="scientific">Spirosoma sordidisoli</name>
    <dbReference type="NCBI Taxonomy" id="2502893"/>
    <lineage>
        <taxon>Bacteria</taxon>
        <taxon>Pseudomonadati</taxon>
        <taxon>Bacteroidota</taxon>
        <taxon>Cytophagia</taxon>
        <taxon>Cytophagales</taxon>
        <taxon>Cytophagaceae</taxon>
        <taxon>Spirosoma</taxon>
    </lineage>
</organism>
<comment type="caution">
    <text evidence="1">The sequence shown here is derived from an EMBL/GenBank/DDBJ whole genome shotgun (WGS) entry which is preliminary data.</text>
</comment>
<dbReference type="AlphaFoldDB" id="A0A4Q2UJI5"/>
<sequence length="203" mass="22700">MDIKSSLGQLQHEIKVVQGEETKDVTYSSQQAFADEPAATRAFDQSVLKLLHVDGWSGLSSVTADFRLHDQQGEPKPNDQPVVGDFILIKLPGPMPENWVRVTHIGITPTRVEFTVKPSHDPRSAPTEVIDHFFDQQASSTFRVERTGNQVSAWEIGSNESINNQQPQAGDRSAVNTFIAEGGWLFYQKIQWKALTDYLVHLS</sequence>
<dbReference type="EMBL" id="SBLB01000003">
    <property type="protein sequence ID" value="RYC69394.1"/>
    <property type="molecule type" value="Genomic_DNA"/>
</dbReference>
<dbReference type="RefSeq" id="WP_129601654.1">
    <property type="nucleotide sequence ID" value="NZ_SBLB01000003.1"/>
</dbReference>
<accession>A0A4Q2UJI5</accession>
<name>A0A4Q2UJI5_9BACT</name>
<protein>
    <submittedName>
        <fullName evidence="1">Uncharacterized protein</fullName>
    </submittedName>
</protein>
<keyword evidence="2" id="KW-1185">Reference proteome</keyword>
<gene>
    <name evidence="1" type="ORF">EQG79_12345</name>
</gene>
<evidence type="ECO:0000313" key="1">
    <source>
        <dbReference type="EMBL" id="RYC69394.1"/>
    </source>
</evidence>
<dbReference type="Proteomes" id="UP000290407">
    <property type="component" value="Unassembled WGS sequence"/>
</dbReference>
<evidence type="ECO:0000313" key="2">
    <source>
        <dbReference type="Proteomes" id="UP000290407"/>
    </source>
</evidence>